<name>A0A2Z7BVH8_9LAMI</name>
<protein>
    <recommendedName>
        <fullName evidence="3">CCHC-type domain-containing protein</fullName>
    </recommendedName>
</protein>
<proteinExistence type="predicted"/>
<evidence type="ECO:0000256" key="2">
    <source>
        <dbReference type="SAM" id="MobiDB-lite"/>
    </source>
</evidence>
<dbReference type="Gene3D" id="4.10.60.10">
    <property type="entry name" value="Zinc finger, CCHC-type"/>
    <property type="match status" value="1"/>
</dbReference>
<feature type="compositionally biased region" description="Polar residues" evidence="2">
    <location>
        <begin position="11"/>
        <end position="22"/>
    </location>
</feature>
<evidence type="ECO:0000313" key="4">
    <source>
        <dbReference type="EMBL" id="KZV38652.1"/>
    </source>
</evidence>
<feature type="domain" description="CCHC-type" evidence="3">
    <location>
        <begin position="73"/>
        <end position="89"/>
    </location>
</feature>
<organism evidence="4 5">
    <name type="scientific">Dorcoceras hygrometricum</name>
    <dbReference type="NCBI Taxonomy" id="472368"/>
    <lineage>
        <taxon>Eukaryota</taxon>
        <taxon>Viridiplantae</taxon>
        <taxon>Streptophyta</taxon>
        <taxon>Embryophyta</taxon>
        <taxon>Tracheophyta</taxon>
        <taxon>Spermatophyta</taxon>
        <taxon>Magnoliopsida</taxon>
        <taxon>eudicotyledons</taxon>
        <taxon>Gunneridae</taxon>
        <taxon>Pentapetalae</taxon>
        <taxon>asterids</taxon>
        <taxon>lamiids</taxon>
        <taxon>Lamiales</taxon>
        <taxon>Gesneriaceae</taxon>
        <taxon>Didymocarpoideae</taxon>
        <taxon>Trichosporeae</taxon>
        <taxon>Loxocarpinae</taxon>
        <taxon>Dorcoceras</taxon>
    </lineage>
</organism>
<dbReference type="InterPro" id="IPR001878">
    <property type="entry name" value="Znf_CCHC"/>
</dbReference>
<keyword evidence="1" id="KW-0863">Zinc-finger</keyword>
<dbReference type="SMART" id="SM00343">
    <property type="entry name" value="ZnF_C2HC"/>
    <property type="match status" value="1"/>
</dbReference>
<accession>A0A2Z7BVH8</accession>
<dbReference type="EMBL" id="KV001771">
    <property type="protein sequence ID" value="KZV38652.1"/>
    <property type="molecule type" value="Genomic_DNA"/>
</dbReference>
<feature type="region of interest" description="Disordered" evidence="2">
    <location>
        <begin position="1"/>
        <end position="51"/>
    </location>
</feature>
<dbReference type="SUPFAM" id="SSF57756">
    <property type="entry name" value="Retrovirus zinc finger-like domains"/>
    <property type="match status" value="1"/>
</dbReference>
<dbReference type="Pfam" id="PF00098">
    <property type="entry name" value="zf-CCHC"/>
    <property type="match status" value="1"/>
</dbReference>
<dbReference type="PROSITE" id="PS50158">
    <property type="entry name" value="ZF_CCHC"/>
    <property type="match status" value="1"/>
</dbReference>
<dbReference type="AlphaFoldDB" id="A0A2Z7BVH8"/>
<reference evidence="4 5" key="1">
    <citation type="journal article" date="2015" name="Proc. Natl. Acad. Sci. U.S.A.">
        <title>The resurrection genome of Boea hygrometrica: A blueprint for survival of dehydration.</title>
        <authorList>
            <person name="Xiao L."/>
            <person name="Yang G."/>
            <person name="Zhang L."/>
            <person name="Yang X."/>
            <person name="Zhao S."/>
            <person name="Ji Z."/>
            <person name="Zhou Q."/>
            <person name="Hu M."/>
            <person name="Wang Y."/>
            <person name="Chen M."/>
            <person name="Xu Y."/>
            <person name="Jin H."/>
            <person name="Xiao X."/>
            <person name="Hu G."/>
            <person name="Bao F."/>
            <person name="Hu Y."/>
            <person name="Wan P."/>
            <person name="Li L."/>
            <person name="Deng X."/>
            <person name="Kuang T."/>
            <person name="Xiang C."/>
            <person name="Zhu J.K."/>
            <person name="Oliver M.J."/>
            <person name="He Y."/>
        </authorList>
    </citation>
    <scope>NUCLEOTIDE SEQUENCE [LARGE SCALE GENOMIC DNA]</scope>
    <source>
        <strain evidence="5">cv. XS01</strain>
    </source>
</reference>
<dbReference type="GO" id="GO:0008270">
    <property type="term" value="F:zinc ion binding"/>
    <property type="evidence" value="ECO:0007669"/>
    <property type="project" value="UniProtKB-KW"/>
</dbReference>
<keyword evidence="1" id="KW-0862">Zinc</keyword>
<dbReference type="InterPro" id="IPR036875">
    <property type="entry name" value="Znf_CCHC_sf"/>
</dbReference>
<dbReference type="OrthoDB" id="1751327at2759"/>
<evidence type="ECO:0000259" key="3">
    <source>
        <dbReference type="PROSITE" id="PS50158"/>
    </source>
</evidence>
<dbReference type="Proteomes" id="UP000250235">
    <property type="component" value="Unassembled WGS sequence"/>
</dbReference>
<keyword evidence="1" id="KW-0479">Metal-binding</keyword>
<dbReference type="GO" id="GO:0003676">
    <property type="term" value="F:nucleic acid binding"/>
    <property type="evidence" value="ECO:0007669"/>
    <property type="project" value="InterPro"/>
</dbReference>
<keyword evidence="5" id="KW-1185">Reference proteome</keyword>
<evidence type="ECO:0000256" key="1">
    <source>
        <dbReference type="PROSITE-ProRule" id="PRU00047"/>
    </source>
</evidence>
<sequence length="147" mass="16475">MREDFQRKRQMQQPVRGQSSQPPAKRPFQGPSKGPSLQQQRPQGASAPRPVDFSVCKECSKRHPGPCMLGTGRCFHCKETEHVSRDCPKRRQATGRVFVMQAEAADPETTLLTEKLLVLSKLSSFSSELEETSSRDHLHVAIFISGK</sequence>
<evidence type="ECO:0000313" key="5">
    <source>
        <dbReference type="Proteomes" id="UP000250235"/>
    </source>
</evidence>
<gene>
    <name evidence="4" type="ORF">F511_35773</name>
</gene>